<evidence type="ECO:0000313" key="4">
    <source>
        <dbReference type="Proteomes" id="UP000027135"/>
    </source>
</evidence>
<name>A0A067R8T4_ZOONE</name>
<feature type="compositionally biased region" description="Polar residues" evidence="2">
    <location>
        <begin position="956"/>
        <end position="970"/>
    </location>
</feature>
<feature type="region of interest" description="Disordered" evidence="2">
    <location>
        <begin position="120"/>
        <end position="144"/>
    </location>
</feature>
<proteinExistence type="predicted"/>
<evidence type="ECO:0000313" key="3">
    <source>
        <dbReference type="EMBL" id="KDR20056.1"/>
    </source>
</evidence>
<feature type="region of interest" description="Disordered" evidence="2">
    <location>
        <begin position="468"/>
        <end position="536"/>
    </location>
</feature>
<evidence type="ECO:0000256" key="1">
    <source>
        <dbReference type="SAM" id="Coils"/>
    </source>
</evidence>
<gene>
    <name evidence="3" type="ORF">L798_05449</name>
</gene>
<feature type="region of interest" description="Disordered" evidence="2">
    <location>
        <begin position="600"/>
        <end position="621"/>
    </location>
</feature>
<protein>
    <submittedName>
        <fullName evidence="3">Uncharacterized protein</fullName>
    </submittedName>
</protein>
<accession>A0A067R8T4</accession>
<dbReference type="EMBL" id="KK852620">
    <property type="protein sequence ID" value="KDR20056.1"/>
    <property type="molecule type" value="Genomic_DNA"/>
</dbReference>
<feature type="region of interest" description="Disordered" evidence="2">
    <location>
        <begin position="995"/>
        <end position="1049"/>
    </location>
</feature>
<reference evidence="3 4" key="1">
    <citation type="journal article" date="2014" name="Nat. Commun.">
        <title>Molecular traces of alternative social organization in a termite genome.</title>
        <authorList>
            <person name="Terrapon N."/>
            <person name="Li C."/>
            <person name="Robertson H.M."/>
            <person name="Ji L."/>
            <person name="Meng X."/>
            <person name="Booth W."/>
            <person name="Chen Z."/>
            <person name="Childers C.P."/>
            <person name="Glastad K.M."/>
            <person name="Gokhale K."/>
            <person name="Gowin J."/>
            <person name="Gronenberg W."/>
            <person name="Hermansen R.A."/>
            <person name="Hu H."/>
            <person name="Hunt B.G."/>
            <person name="Huylmans A.K."/>
            <person name="Khalil S.M."/>
            <person name="Mitchell R.D."/>
            <person name="Munoz-Torres M.C."/>
            <person name="Mustard J.A."/>
            <person name="Pan H."/>
            <person name="Reese J.T."/>
            <person name="Scharf M.E."/>
            <person name="Sun F."/>
            <person name="Vogel H."/>
            <person name="Xiao J."/>
            <person name="Yang W."/>
            <person name="Yang Z."/>
            <person name="Yang Z."/>
            <person name="Zhou J."/>
            <person name="Zhu J."/>
            <person name="Brent C.S."/>
            <person name="Elsik C.G."/>
            <person name="Goodisman M.A."/>
            <person name="Liberles D.A."/>
            <person name="Roe R.M."/>
            <person name="Vargo E.L."/>
            <person name="Vilcinskas A."/>
            <person name="Wang J."/>
            <person name="Bornberg-Bauer E."/>
            <person name="Korb J."/>
            <person name="Zhang G."/>
            <person name="Liebig J."/>
        </authorList>
    </citation>
    <scope>NUCLEOTIDE SEQUENCE [LARGE SCALE GENOMIC DNA]</scope>
    <source>
        <tissue evidence="3">Whole organism</tissue>
    </source>
</reference>
<keyword evidence="1" id="KW-0175">Coiled coil</keyword>
<dbReference type="Proteomes" id="UP000027135">
    <property type="component" value="Unassembled WGS sequence"/>
</dbReference>
<feature type="coiled-coil region" evidence="1">
    <location>
        <begin position="788"/>
        <end position="864"/>
    </location>
</feature>
<feature type="compositionally biased region" description="Polar residues" evidence="2">
    <location>
        <begin position="513"/>
        <end position="531"/>
    </location>
</feature>
<dbReference type="OrthoDB" id="7475679at2759"/>
<feature type="coiled-coil region" evidence="1">
    <location>
        <begin position="1141"/>
        <end position="1231"/>
    </location>
</feature>
<feature type="region of interest" description="Disordered" evidence="2">
    <location>
        <begin position="941"/>
        <end position="974"/>
    </location>
</feature>
<dbReference type="OMA" id="MPSICEY"/>
<feature type="coiled-coil region" evidence="1">
    <location>
        <begin position="672"/>
        <end position="727"/>
    </location>
</feature>
<feature type="region of interest" description="Disordered" evidence="2">
    <location>
        <begin position="42"/>
        <end position="63"/>
    </location>
</feature>
<organism evidence="3 4">
    <name type="scientific">Zootermopsis nevadensis</name>
    <name type="common">Dampwood termite</name>
    <dbReference type="NCBI Taxonomy" id="136037"/>
    <lineage>
        <taxon>Eukaryota</taxon>
        <taxon>Metazoa</taxon>
        <taxon>Ecdysozoa</taxon>
        <taxon>Arthropoda</taxon>
        <taxon>Hexapoda</taxon>
        <taxon>Insecta</taxon>
        <taxon>Pterygota</taxon>
        <taxon>Neoptera</taxon>
        <taxon>Polyneoptera</taxon>
        <taxon>Dictyoptera</taxon>
        <taxon>Blattodea</taxon>
        <taxon>Blattoidea</taxon>
        <taxon>Termitoidae</taxon>
        <taxon>Termopsidae</taxon>
        <taxon>Zootermopsis</taxon>
    </lineage>
</organism>
<feature type="compositionally biased region" description="Basic and acidic residues" evidence="2">
    <location>
        <begin position="120"/>
        <end position="137"/>
    </location>
</feature>
<feature type="compositionally biased region" description="Basic and acidic residues" evidence="2">
    <location>
        <begin position="1016"/>
        <end position="1032"/>
    </location>
</feature>
<dbReference type="FunCoup" id="A0A067R8T4">
    <property type="interactions" value="6"/>
</dbReference>
<feature type="compositionally biased region" description="Polar residues" evidence="2">
    <location>
        <begin position="343"/>
        <end position="410"/>
    </location>
</feature>
<sequence length="1394" mass="153763">MECIEGTEQELSTKPIAKRDSQQLQDQLQNICLGMKQGIGKVGRTSGGDSDDDKDTENVGGQRDDKNIGLNKVCFEELCDLDVTITNENISDYVMNQLKEKPFNVSGIDRDQKHVLKDLNGTEHSFKSGAKDSEPKTESVNSTNYSHKLDSIDLTDLVTMEELVVSDKEMDMYLFDNDDTETLHNEGNEAEENTVDILNSTVIVNVDFRAIERNSKIPGDGSDSGVEVSGCTLHGGRESSPALLRAFSSNSGGYTSSCGGLEDSLTASTATPAASCDSSLISCYSAYEETEDIVTNTTTVMPADGDGTSEGGSESSSLGSKDIRRGNPKNSSTRRITPGANKRTPTSDVAKSNGSSVISKTKSVSQVSTPVNFSRPKSTASHRQTPVTSKAPSSKVGTSAVNKPSATNISSHKREKVPTTMTASCGAIKSSSHRSTTSECSAKSSFMSKSLCGSVVGGIKIRSKDSSLSIGSEGMRDTASVSTPGTAKGKGARNTCNIRNKVVGGTDDGRWPSSASKSHSLTPRSHGNTVDGQPRKLNVSGLSSVVSNLFMESKATALEKYATLPRRRRCKSPEVQTTFETAVRSHSVSRDPSLNRAASLRKQHHQREGINLNKSLPPYPRRRYHGRTVIYHETGSQTALTASDVENALAGVSVKEPRSLDAIKTQDQEVQVDQRMEEVERLEFQLRLLTEDHNRLKADSVRKTEELSTKEQQLEEEKAEKLTARGKLDLHSQRVLAMLRNAKGDHLDDSDDVDCMQALDAYLQSSSSVVFKQQQEINDLQTLCRTLKRDLEKSLAAQKTLLQQQQEIEVESIELQEFLQAEKSTLADALRDAETEIKVQRQQMTQKECELERQQEECKHLVRISEQRRQENLVLQAQLCSLEQRSRELLLQQGAAVSGAAVALSGLSSRLDGLVEQLVVSYNISEKDLEDVIFHNEAYSKSNSSVEASPERMSVNRPSEQPTFGAQRTPSPKRGASFVSAVISAIRNAAVGGAGKRAGLQNEETAQEVPQDAYEEMSKVEEHEKDLNKTEEQDSEETELNHRCSNGSISSTRLANSESLQNLSQAILNRQHFEMAQADGSCCRVDLTAIDYGVSGMEVLPPLEDCFPAITLVDQIIDVDNLVTKLLKVLRIIQLENDTCVDELHDERVQLAEQVRREQESRREVQEELKNWERIGARLRGEVQDVHLQLQRRVQELENTKDELQQHRDQIEQLTRELQNLSTVCKQTEQQLCSQEQEAENVLQQWQESGQLPSPELLARVVTTRDKIPFLKEKLAEKEQQLHEIGQKYSLNRQILTKNWHQAATEVRRQYEAIDNALETLHSIQGVVMQCPSLMKLQQALEETNFQCASSLPLIAADLNANAPPLVTLNGTHSGGNSALEKKHKSGNTINGTA</sequence>
<keyword evidence="4" id="KW-1185">Reference proteome</keyword>
<feature type="region of interest" description="Disordered" evidence="2">
    <location>
        <begin position="1370"/>
        <end position="1394"/>
    </location>
</feature>
<feature type="region of interest" description="Disordered" evidence="2">
    <location>
        <begin position="298"/>
        <end position="439"/>
    </location>
</feature>
<evidence type="ECO:0000256" key="2">
    <source>
        <dbReference type="SAM" id="MobiDB-lite"/>
    </source>
</evidence>
<dbReference type="InParanoid" id="A0A067R8T4"/>
<feature type="compositionally biased region" description="Low complexity" evidence="2">
    <location>
        <begin position="311"/>
        <end position="320"/>
    </location>
</feature>
<dbReference type="eggNOG" id="ENOG502RCA0">
    <property type="taxonomic scope" value="Eukaryota"/>
</dbReference>